<evidence type="ECO:0000256" key="8">
    <source>
        <dbReference type="ARBA" id="ARBA00023242"/>
    </source>
</evidence>
<dbReference type="Pfam" id="PF17867">
    <property type="entry name" value="AAA_lid_7"/>
    <property type="match status" value="3"/>
</dbReference>
<evidence type="ECO:0000256" key="7">
    <source>
        <dbReference type="ARBA" id="ARBA00023186"/>
    </source>
</evidence>
<dbReference type="InterPro" id="IPR027417">
    <property type="entry name" value="P-loop_NTPase"/>
</dbReference>
<evidence type="ECO:0000256" key="1">
    <source>
        <dbReference type="ARBA" id="ARBA00004604"/>
    </source>
</evidence>
<feature type="domain" description="VWFA" evidence="11">
    <location>
        <begin position="5143"/>
        <end position="5336"/>
    </location>
</feature>
<evidence type="ECO:0000256" key="10">
    <source>
        <dbReference type="SAM" id="MobiDB-lite"/>
    </source>
</evidence>
<dbReference type="InterPro" id="IPR036465">
    <property type="entry name" value="vWFA_dom_sf"/>
</dbReference>
<organism evidence="12 13">
    <name type="scientific">Opisthorchis felineus</name>
    <dbReference type="NCBI Taxonomy" id="147828"/>
    <lineage>
        <taxon>Eukaryota</taxon>
        <taxon>Metazoa</taxon>
        <taxon>Spiralia</taxon>
        <taxon>Lophotrochozoa</taxon>
        <taxon>Platyhelminthes</taxon>
        <taxon>Trematoda</taxon>
        <taxon>Digenea</taxon>
        <taxon>Opisthorchiida</taxon>
        <taxon>Opisthorchiata</taxon>
        <taxon>Opisthorchiidae</taxon>
        <taxon>Opisthorchis</taxon>
    </lineage>
</organism>
<dbReference type="Pfam" id="PF07728">
    <property type="entry name" value="AAA_5"/>
    <property type="match status" value="7"/>
</dbReference>
<comment type="caution">
    <text evidence="12">The sequence shown here is derived from an EMBL/GenBank/DDBJ whole genome shotgun (WGS) entry which is preliminary data.</text>
</comment>
<sequence length="5348" mass="596028">MGRKKPKRKPPVNATEDIYPKRVKHESPERFEAKSADIILPCLKNASPVPVIISKRDTEETFVRLPLIHSNVASLSVCTELRKPVLLAGPVGCGKTRCIDFVARLQKSSVCRVQISEQTDSKSLLGAYCCTETPGQFVWRPGPLLTSLTQGSWLVLEDVDRGPADLQMLLAPLFKPNHSSCHRLDLIDPTTGLPVDQHRDFRILMTRRLVLSRTNEWRMECDNPCAEFVDRHCSIIMLPALSDDNLRQLVSRLYPSLHTLLDRILTIYGCVRQDLESSSAFTGSRTISPRDLLKFCARIARPSVESLQSDSLLLHAVDCFVACVPDPSRLLQLASKIAGELNLTAEKVMFILYKRSVDLRLDTDGAVMYLGRAQLPCHRTAEWEARLAGAATLSQSTGDVVSPFASTHLACTLLERLAVAVEHKEPVLLVGETGTGKTSSIQQLAHLCGRRLRVINLNQQSDSVDLLGGFKPVDTRSLVRPVRERFEALFCRTFRMDKNIGYLEHINEYFNSGQWRDLITLMQHPTRLAVERPAGSANLLHEEWLGLLDQLNQLQRRFENAVKTNQSAVGFAFIEGALVRAVQDGDWVLLDEINLAPAEMLDCLSGLLDSDRGSVTLVERGDKTPLKRNPDFHLFAAMNPSTDVGKRELPVGLRNRFTEIYVPELDPGVNDSQLNPIRVTDREDLAILIRAYLLPLNPSPTQITTVVRLYAALRQAAVEGLVDGVGQKPHFSLRTLCRALVEAGRGYHGCTIRSLYEGLIFSFGSQLSRSSRPVLDTLVRRYLALIHGTRGLKPDHTSLSHLLASPLPMPVHRPTLKDQSSAVDCLPVEGYWVPRGPGEPRQTSPDALLDGSYVLTPSVRANLKDLARVVAAGGSLPILLQGETSVGKTSLITYLAERIGQVCYRINNHEHTEQQTYLGTYTVASATAQANVTDQVKDGTPPPLVFQHGPLVQAMRLGHWIILDELNLAPTEILEALNRVLDDNRTLFIPDTQEVIRAHPQFRLFATQNPPGLYAGRKVLSRALRNRFIELHFDPIPHGELEVILEKRCALPQSRAHRLVEVMHRLQLARCQSNVFLGKDSFITLRDLFRWAERYRLATCDLADPENCSEKRLTFFDWDAYLAEQGYLLLAGRVRNAEETRVVVEALEAVFKRPISEAKLFDLSEETSSVSKEFLQPLLSESDVRPAGFEHVVWTRDMRRMLVLIGNALKYKEPILLVGETSCGKTTVCQLFAALKHQKLHCVNCHQYTEAGDFLGGLRPIRRVSSQDGAEVDDGRLFEWVDGPLVVAMSRGEMFLLDEISLADDAVLERLNSLLEPERRLNLAERSEGAGSIGVLETNDLTAHIGFRLVATMNPGGDYGKKELSPALRNRFTEIWCPTPAFPSPNVEAFPTSSSDLQLIVVHNLKLHLPSLRTSPDLAQRLSYAMVDFASWFSWALHDDTTVNHLVSTRKSPPTIRDLLAWIQFMESVCSRSSNPAATPPRLSSSIDLLSACLHGACLIFLDAVDCKPTGILEGPGLAAQGVKFLRERLESIASEHGLPVETLFIAAKYTCAGDGSVDGGFGLTSDGRMFGADPFYIDMGPSSDLSLALNSRFNFSASTPAVNLRRLLRALQVPKRALLLEGSPGVGKTSLVLALAKATGHEVVRINLSEATEASDLLGCDLPVEGAAPGVFAWRDGPLLQGLREGRWIVLDEMNLASQSVLECLNACLDHRGELYIPELGATFKIQPGATRLFACQNPVREGGGRKGLPKSFLNRFTQVFLQPLTRADQEFIMQQLYPRLPAPAVQLMVHFNWKLADEVNVAREFGTQGGPWEFNLRDLMRWAELILKGEKFEGSNPGLSVHYVYTDRMRTEADKHKVAELWNSVCRERGATNMVYYKPLGRISIVNNILRIGVAGFDTALMVDPSKLPNLLFLDHQRSQLESLLKILEMGWMAILVGPPGCGKRTLINICATLFGHPLSTMHMSPTADTVELLGSLEQHEAGGHFCWIDSPLVKGMRHGHWVVIESAQLCSPSVLDRLNSVLEPDGELILSERGLDSSGRLIRLKPHPNFRLILIVDEVGGAGAGSTGVSRAMRNRGVEIAVYKDLSVTNLDLDRILTSIGTRNSVVNALTSFQALFSTACGLTCLPTDHANLLDGLPITAGLLKRPPLGAMLSCSQLAEWLLENPETDEAEPRQLFPVEPEDEDPFLTFDLERPKTVWCWALGRALNFAYSSRQTHAKAASVVRTLINRFLSVVSDEISLESMYHRSGGVGPRYLLHSLPQVISCGNPVEYRQNHIHVLALAVSLNKSSPPPPQLIRRVLLEQANSADLGGLPDHVKAVFGHVCLTPDLSDFFPQATADPWEFWPDLRWIPGWQHLMNSLGGPVLEWDRVLRTLLAVELLQMQMELIPPKSSINQSLETLSSLSVLVVAHKFSTGQIPTTWLENYPGLNAVLDQWTQFLQTFVADRTVEPQGTSHAYWLSVIQRVGLIWTWLHHFALRPLGDPQDWSDRLDFHNQRANLSNVGVNGFIPILGAIRSVLSLPAPRVVPFSNSEFSPMTLNCVSFGKKIGEVLQLLQFGELEEEDEDDLNDESSTDEEDLVHQEGIRDNLTSNLMCLWPLSMLSTLHTIDQMAEDQRQSEPLRAFVRCLLLSMTRSQLMSLLSLAQPCHVGSSVQKRAVEQSLLEISEKQAFEQLCSRLDLVSTGRLLPYRSFGTLERPSLINEWRSLGQATFAITWPALSRYNLGEEPTHQTLFGWFNSQKAYRIAHVMLSSHVRSPNDATYSPCRSSSVNAITPNPDLTDLVLKSGQLLHAVNEALVTTVHSPTVHHAPMNSDSSFSETHPDLDSLLEWIASTLQPRLSESVFMASASPDWSEILQLCEWLIGYLLKLKDDPSSNDLIGIAWTLFGCLYVRCACPVAPLDPYIVARVEEVAVATELERLDREIELRRAIRRISFGDPSGALPKDGDDSNEWFSATNLQGLVEAGLEHPWISALVTYREQLVEKSEQLAKHNVLSRGPIPLSRQVSNIQYSQLRRRLSTFVVGFTEKLLLHRRSNHGLPQLNPDSIQRWLEVASDLGEWLTEPERFHTFADIVEPLLHGVLAILRGLQIWTHYGPLPMNMKSATVTDLVGLLSTGLMSNQTVIDRPLSLNCLSSSLYLAYQLTSVNVRNTLKQAAIAVSLEANPSGPTQTLAFHVEFRLFSLILDLIWLHHVDSIDSHDCQLTPFMGRLLAFLNRPLARRWQQAEADRKKAAAERAALFIEAASQKHRIQGELQQGSKSKKDNARDVQADLIDPDLVEEVEWRLRFPETASLNALAEMSAESRQLGLGREEQIQQTVRKLEQVDKWLERALGETTRTWIPNESELIYWVDRTVELLLSQGTNAVAKDHASEWRWHTLLSGYSMASWLTLHSSVSLDPSTDRQSLSTLLAITAYLAQNDLRSKARLPIYHERNASLDVYRDPIPLDTASKLLTVLEHLERRVRQILHEWPGQPSLVHLITLIRRLEGFHVSDPLMKFLTGVEMIWQEMHEWEKNASRHVSLMEQIKEVCELLIEWRKMELKCWLSTLDTATSAFSNRAATLWFHLHDVFLRPPGHATSDSTVGKTQSESDRCEVLVELMENGPLGEFPMRWRLLAALRTALDIWPGLPTQDCETNKRIVGNVVWFYGQFFSTVQNEIKRLRKPIEKELRGVVHITKWGDYACFWSVKSNVDRCKRTIHKQVRNWETVLRRPVRPLFETAIAVPRFERPPDADCPDMPVASLPSASDAKNYWLSPQDFQWICNQRTMNPQFGSHFGRLPTLVPKFYVHLRRMTFGSPIIHWVQQLQTGTKAWAALLTDLETCTRQLESTCPPAHLLRQLHASKSTGKRKVTGSDNTEELNQARRWNQQFTTLQQRKRWALSQWFKIAGNPHRTNPTSGENASHSCSDLVCDTASDAVDTELMGPDIDLSSFDDNTSLPQLGLSYLRGQRYSHTGSMTSFLSQLNGDPWRYVHSHDGTDLYRIGSKEYTLPTIVCRRLACLVALRGGLPRTPGPPGATPETVSAIVTELGGPTNLARLTGLADDLLNNCVVAIRSCNQLTEAANQLFVHSDAFRSSFDGKANSCSSDVAKDDVVFAPLGSDHIQLRRIRTSIKTVGQLARDALQQCTLFWGVCHQLQSITPVTTEELKCIFGSELWDNLVAPVARPSIEVFADFCRHVCANYLDRLTAAVASISDDVNLLSASPAFLLTYSSCQIYARLSTALESFLSVSDAIVLDCRQHGFHNNVEWSLARTTDRLRSEYQFLSTVVTQDPLRALRCEELSKEECDNALCVLTDNLIQSILRTLGTLYHADRHSEDMGQIDLLLHFSGEMSVSASELISAQVNKWLTRCRVKLEQSEGDVLTSGVRLTRAVFPLIDALSKAVEIRATQFWQLLDEWTRLGERVLRITGRLLVDGFCRPAGLDRSMSDEATGGMSCDNQALDSREQEGSGGGTSLTAEGVDTTGAKDVSKELECQEQIEGLMDDTQKTNEAEDRGAAEDESEGIEMPDDNFRGEFGDDQPLGIDEQEDELSSADETPDLENRMGDGASGASDEVFKEMWASDNEEEQPASTIPPAENDTGGVQDETNGKQDEKDTKDGSDVQRQKKSLDTDQPAQEENEEVNLGEAASSPPPKKGPKSAKDFQNKTTVAGDEGQMLPNNEQELTPDAESEQDHSADGDQARKEDDSLAALEAKRLEDEEESTGKQTEDLPDDLPDEPMNSPSEEAVDADSGKPEEESGQDEADPSYEDQIMPLDQGAEDQTELQDPKMEDFQYNPASGDLGQDKATDGLDGAPVSEDKRPTEYDREQDSLQQLPEQTEQSTGNRGGQRVGTSQFGDLAPDQLDAKDRSAPAVKTEGTASKRRSGPKPVSENRSQDPSATDAMKKKEILDPTNSGQVRSPEIYQEGLTDADLYEHMEEDSMDTGNDSGVRAFDSATESQRKQQTRCEQKREQVDTDVGLENDEETREEQPNLIPTDVPEEQSLSSGLPLQQRLSGKSSKGDLAGEDVVESDPDARIVATLGAQRPPDSFICTRPEAVVQSTAVSDTIDVSLAVERADIHSVSTQEAKEAFFEWSACSARSAGLARQLCESLRLVLEPTKAARMRGDYRTGKRINMRKIIPYLASHFRKDKIWLRRSQPSQREYRILIAVDDSSSMSDNLCRQMTFDALATVVTALNLLEVGRIGVCSFGESVRILHDLQDTWVGDAGANVLAQFTFKQSRTSLIQLLQNAIKAMQMCNFPTTTGSMPSQLLLILSDGVFSEDPQDPKVQAAVRLARDSRLFPVCLILDDVRKKHSIFDLRRYTSNGKLVPYMDTFPLPFYLVLRDVTALPQLLSDALRQWFELEASFGR</sequence>
<dbReference type="GO" id="GO:0005524">
    <property type="term" value="F:ATP binding"/>
    <property type="evidence" value="ECO:0007669"/>
    <property type="project" value="UniProtKB-KW"/>
</dbReference>
<reference evidence="12 13" key="1">
    <citation type="journal article" date="2019" name="BMC Genomics">
        <title>New insights from Opisthorchis felineus genome: update on genomics of the epidemiologically important liver flukes.</title>
        <authorList>
            <person name="Ershov N.I."/>
            <person name="Mordvinov V.A."/>
            <person name="Prokhortchouk E.B."/>
            <person name="Pakharukova M.Y."/>
            <person name="Gunbin K.V."/>
            <person name="Ustyantsev K."/>
            <person name="Genaev M.A."/>
            <person name="Blinov A.G."/>
            <person name="Mazur A."/>
            <person name="Boulygina E."/>
            <person name="Tsygankova S."/>
            <person name="Khrameeva E."/>
            <person name="Chekanov N."/>
            <person name="Fan G."/>
            <person name="Xiao A."/>
            <person name="Zhang H."/>
            <person name="Xu X."/>
            <person name="Yang H."/>
            <person name="Solovyev V."/>
            <person name="Lee S.M."/>
            <person name="Liu X."/>
            <person name="Afonnikov D.A."/>
            <person name="Skryabin K.G."/>
        </authorList>
    </citation>
    <scope>NUCLEOTIDE SEQUENCE [LARGE SCALE GENOMIC DNA]</scope>
    <source>
        <strain evidence="12">AK-0245</strain>
        <tissue evidence="12">Whole organism</tissue>
    </source>
</reference>
<keyword evidence="13" id="KW-1185">Reference proteome</keyword>
<dbReference type="InterPro" id="IPR011704">
    <property type="entry name" value="ATPase_dyneun-rel_AAA"/>
</dbReference>
<evidence type="ECO:0000256" key="6">
    <source>
        <dbReference type="ARBA" id="ARBA00022840"/>
    </source>
</evidence>
<dbReference type="GO" id="GO:0016887">
    <property type="term" value="F:ATP hydrolysis activity"/>
    <property type="evidence" value="ECO:0007669"/>
    <property type="project" value="InterPro"/>
</dbReference>
<dbReference type="PROSITE" id="PS50234">
    <property type="entry name" value="VWFA"/>
    <property type="match status" value="1"/>
</dbReference>
<feature type="compositionally biased region" description="Polar residues" evidence="10">
    <location>
        <begin position="4980"/>
        <end position="4996"/>
    </location>
</feature>
<protein>
    <recommendedName>
        <fullName evidence="4 9">Midasin</fullName>
    </recommendedName>
</protein>
<dbReference type="SUPFAM" id="SSF53300">
    <property type="entry name" value="vWA-like"/>
    <property type="match status" value="1"/>
</dbReference>
<dbReference type="FunFam" id="3.40.50.300:FF:001384">
    <property type="entry name" value="Midasin"/>
    <property type="match status" value="1"/>
</dbReference>
<evidence type="ECO:0000256" key="9">
    <source>
        <dbReference type="PIRNR" id="PIRNR010340"/>
    </source>
</evidence>
<comment type="function">
    <text evidence="9">Nuclear chaperone required for maturation and nuclear export of pre-60S ribosome subunits.</text>
</comment>
<feature type="compositionally biased region" description="Basic and acidic residues" evidence="10">
    <location>
        <begin position="4670"/>
        <end position="4707"/>
    </location>
</feature>
<dbReference type="PANTHER" id="PTHR48103:SF2">
    <property type="entry name" value="MIDASIN"/>
    <property type="match status" value="1"/>
</dbReference>
<evidence type="ECO:0000259" key="11">
    <source>
        <dbReference type="PROSITE" id="PS50234"/>
    </source>
</evidence>
<feature type="compositionally biased region" description="Acidic residues" evidence="10">
    <location>
        <begin position="4736"/>
        <end position="4746"/>
    </location>
</feature>
<dbReference type="STRING" id="147828.A0A4S2LK77"/>
<dbReference type="Gene3D" id="3.40.50.410">
    <property type="entry name" value="von Willebrand factor, type A domain"/>
    <property type="match status" value="1"/>
</dbReference>
<dbReference type="InterPro" id="IPR002035">
    <property type="entry name" value="VWF_A"/>
</dbReference>
<feature type="compositionally biased region" description="Basic and acidic residues" evidence="10">
    <location>
        <begin position="4586"/>
        <end position="4609"/>
    </location>
</feature>
<dbReference type="Pfam" id="PF17865">
    <property type="entry name" value="AAA_lid_5"/>
    <property type="match status" value="1"/>
</dbReference>
<dbReference type="FunFam" id="3.40.50.300:FF:004102">
    <property type="entry name" value="Uncharacterized protein"/>
    <property type="match status" value="1"/>
</dbReference>
<comment type="subcellular location">
    <subcellularLocation>
        <location evidence="1">Nucleus</location>
        <location evidence="1">Nucleolus</location>
    </subcellularLocation>
    <subcellularLocation>
        <location evidence="2">Nucleus</location>
        <location evidence="2">Nucleoplasm</location>
    </subcellularLocation>
</comment>
<dbReference type="InterPro" id="IPR012099">
    <property type="entry name" value="Midasin"/>
</dbReference>
<feature type="region of interest" description="Disordered" evidence="10">
    <location>
        <begin position="1"/>
        <end position="21"/>
    </location>
</feature>
<dbReference type="GO" id="GO:0005654">
    <property type="term" value="C:nucleoplasm"/>
    <property type="evidence" value="ECO:0007669"/>
    <property type="project" value="UniProtKB-SubCell"/>
</dbReference>
<feature type="compositionally biased region" description="Polar residues" evidence="10">
    <location>
        <begin position="4809"/>
        <end position="4822"/>
    </location>
</feature>
<gene>
    <name evidence="12" type="ORF">CRM22_006983</name>
</gene>
<dbReference type="PIRSF" id="PIRSF010340">
    <property type="entry name" value="Midasin"/>
    <property type="match status" value="1"/>
</dbReference>
<comment type="similarity">
    <text evidence="3 9">Belongs to the midasin family.</text>
</comment>
<keyword evidence="8 9" id="KW-0539">Nucleus</keyword>
<keyword evidence="5 9" id="KW-0547">Nucleotide-binding</keyword>
<proteinExistence type="inferred from homology"/>
<dbReference type="Gene3D" id="3.40.50.300">
    <property type="entry name" value="P-loop containing nucleotide triphosphate hydrolases"/>
    <property type="match status" value="6"/>
</dbReference>
<dbReference type="GO" id="GO:0030687">
    <property type="term" value="C:preribosome, large subunit precursor"/>
    <property type="evidence" value="ECO:0007669"/>
    <property type="project" value="TreeGrafter"/>
</dbReference>
<dbReference type="GO" id="GO:0005730">
    <property type="term" value="C:nucleolus"/>
    <property type="evidence" value="ECO:0007669"/>
    <property type="project" value="UniProtKB-SubCell"/>
</dbReference>
<feature type="compositionally biased region" description="Basic residues" evidence="10">
    <location>
        <begin position="1"/>
        <end position="10"/>
    </location>
</feature>
<dbReference type="SUPFAM" id="SSF52540">
    <property type="entry name" value="P-loop containing nucleoside triphosphate hydrolases"/>
    <property type="match status" value="6"/>
</dbReference>
<evidence type="ECO:0000313" key="12">
    <source>
        <dbReference type="EMBL" id="TGZ63316.1"/>
    </source>
</evidence>
<evidence type="ECO:0000256" key="5">
    <source>
        <dbReference type="ARBA" id="ARBA00022741"/>
    </source>
</evidence>
<keyword evidence="6 9" id="KW-0067">ATP-binding</keyword>
<dbReference type="GO" id="GO:0000055">
    <property type="term" value="P:ribosomal large subunit export from nucleus"/>
    <property type="evidence" value="ECO:0007669"/>
    <property type="project" value="TreeGrafter"/>
</dbReference>
<dbReference type="EMBL" id="SJOL01007224">
    <property type="protein sequence ID" value="TGZ63316.1"/>
    <property type="molecule type" value="Genomic_DNA"/>
</dbReference>
<name>A0A4S2LK77_OPIFE</name>
<evidence type="ECO:0000256" key="3">
    <source>
        <dbReference type="ARBA" id="ARBA00007188"/>
    </source>
</evidence>
<dbReference type="InterPro" id="IPR003593">
    <property type="entry name" value="AAA+_ATPase"/>
</dbReference>
<evidence type="ECO:0000256" key="2">
    <source>
        <dbReference type="ARBA" id="ARBA00004642"/>
    </source>
</evidence>
<dbReference type="FunFam" id="3.40.50.300:FF:000142">
    <property type="entry name" value="Midasin"/>
    <property type="match status" value="1"/>
</dbReference>
<dbReference type="Proteomes" id="UP000308267">
    <property type="component" value="Unassembled WGS sequence"/>
</dbReference>
<dbReference type="SMART" id="SM00382">
    <property type="entry name" value="AAA"/>
    <property type="match status" value="6"/>
</dbReference>
<feature type="compositionally biased region" description="Acidic residues" evidence="10">
    <location>
        <begin position="4524"/>
        <end position="4538"/>
    </location>
</feature>
<dbReference type="OrthoDB" id="422220at2759"/>
<dbReference type="FunFam" id="3.40.50.300:FF:001053">
    <property type="entry name" value="Midasin"/>
    <property type="match status" value="1"/>
</dbReference>
<dbReference type="InterPro" id="IPR040848">
    <property type="entry name" value="AAA_lid_7"/>
</dbReference>
<feature type="compositionally biased region" description="Acidic residues" evidence="10">
    <location>
        <begin position="4956"/>
        <end position="4965"/>
    </location>
</feature>
<dbReference type="GO" id="GO:0000027">
    <property type="term" value="P:ribosomal large subunit assembly"/>
    <property type="evidence" value="ECO:0007669"/>
    <property type="project" value="InterPro"/>
</dbReference>
<dbReference type="InterPro" id="IPR041190">
    <property type="entry name" value="Midasin_AAA_lid_5"/>
</dbReference>
<feature type="compositionally biased region" description="Basic and acidic residues" evidence="10">
    <location>
        <begin position="4484"/>
        <end position="4497"/>
    </location>
</feature>
<feature type="compositionally biased region" description="Basic and acidic residues" evidence="10">
    <location>
        <begin position="4795"/>
        <end position="4808"/>
    </location>
</feature>
<feature type="compositionally biased region" description="Acidic residues" evidence="10">
    <location>
        <begin position="4498"/>
        <end position="4508"/>
    </location>
</feature>
<keyword evidence="7 9" id="KW-0143">Chaperone</keyword>
<evidence type="ECO:0000256" key="4">
    <source>
        <dbReference type="ARBA" id="ARBA00017143"/>
    </source>
</evidence>
<feature type="region of interest" description="Disordered" evidence="10">
    <location>
        <begin position="4424"/>
        <end position="5005"/>
    </location>
</feature>
<evidence type="ECO:0000313" key="13">
    <source>
        <dbReference type="Proteomes" id="UP000308267"/>
    </source>
</evidence>
<accession>A0A4S2LK77</accession>
<feature type="compositionally biased region" description="Basic and acidic residues" evidence="10">
    <location>
        <begin position="4937"/>
        <end position="4952"/>
    </location>
</feature>
<dbReference type="PANTHER" id="PTHR48103">
    <property type="entry name" value="MIDASIN-RELATED"/>
    <property type="match status" value="1"/>
</dbReference>